<reference evidence="2 3" key="2">
    <citation type="journal article" date="2016" name="Int. J. Syst. Evol. Microbiol.">
        <title>Vitellibacter aquimaris sp. nov., a marine bacterium isolated from seawater.</title>
        <authorList>
            <person name="Thevarajoo S."/>
            <person name="Selvaratnam C."/>
            <person name="Goh K.M."/>
            <person name="Hong K.W."/>
            <person name="Chan X.Y."/>
            <person name="Chan K.G."/>
            <person name="Chong C.S."/>
        </authorList>
    </citation>
    <scope>NUCLEOTIDE SEQUENCE [LARGE SCALE GENOMIC DNA]</scope>
    <source>
        <strain evidence="2 3">D-24</strain>
    </source>
</reference>
<keyword evidence="3" id="KW-1185">Reference proteome</keyword>
<sequence length="390" mass="44993">MELKKIRFLSASDRINYGDFLFPLVFQEVLKRIDSDYVFENYGIIKSNYAHFGAFKTKSFRALEAEIEAGDKVIVGGGEVLFANWTTLYAFINPVFNYLMQFKKLRKLENKIGFANRWLSLNQVYFPFSFKASDFNLPALRVYYSSVGGGYLLTKNNKMQNEAYSRMLSAQSISVRDNRSLSYFSNCPELKARVIPDSAILISDFYPKKNLQQYVGDDLEFDAYIFLQLGINKGPKNLIKFADRIEQLSKELQNKVVLCPIGLAPGHEDHKILQRLKKLKPHFDFVMPKNIFEIMYLIANSNLYLGTSLHGAITAMSFLTPAIGLNKEVPKLESYMKTWISESFESLDFDDVYVSEVQRLLHNFKTNFNQEKLENQKQMVQSNLESIIND</sequence>
<comment type="caution">
    <text evidence="2">The sequence shown here is derived from an EMBL/GenBank/DDBJ whole genome shotgun (WGS) entry which is preliminary data.</text>
</comment>
<gene>
    <name evidence="2" type="ORF">LS48_08880</name>
</gene>
<evidence type="ECO:0000259" key="1">
    <source>
        <dbReference type="Pfam" id="PF04230"/>
    </source>
</evidence>
<protein>
    <recommendedName>
        <fullName evidence="1">Polysaccharide pyruvyl transferase domain-containing protein</fullName>
    </recommendedName>
</protein>
<proteinExistence type="predicted"/>
<dbReference type="EMBL" id="JRWG01000005">
    <property type="protein sequence ID" value="KXN98670.1"/>
    <property type="molecule type" value="Genomic_DNA"/>
</dbReference>
<evidence type="ECO:0000313" key="2">
    <source>
        <dbReference type="EMBL" id="KXN98670.1"/>
    </source>
</evidence>
<accession>A0A137RGQ3</accession>
<dbReference type="Pfam" id="PF04230">
    <property type="entry name" value="PS_pyruv_trans"/>
    <property type="match status" value="1"/>
</dbReference>
<dbReference type="InterPro" id="IPR007345">
    <property type="entry name" value="Polysacch_pyruvyl_Trfase"/>
</dbReference>
<evidence type="ECO:0000313" key="3">
    <source>
        <dbReference type="Proteomes" id="UP000070138"/>
    </source>
</evidence>
<dbReference type="STRING" id="1548749.LS48_08880"/>
<organism evidence="2 3">
    <name type="scientific">Aequorivita aquimaris</name>
    <dbReference type="NCBI Taxonomy" id="1548749"/>
    <lineage>
        <taxon>Bacteria</taxon>
        <taxon>Pseudomonadati</taxon>
        <taxon>Bacteroidota</taxon>
        <taxon>Flavobacteriia</taxon>
        <taxon>Flavobacteriales</taxon>
        <taxon>Flavobacteriaceae</taxon>
        <taxon>Aequorivita</taxon>
    </lineage>
</organism>
<dbReference type="RefSeq" id="WP_062622145.1">
    <property type="nucleotide sequence ID" value="NZ_JRWG01000005.1"/>
</dbReference>
<dbReference type="AlphaFoldDB" id="A0A137RGQ3"/>
<dbReference type="Proteomes" id="UP000070138">
    <property type="component" value="Unassembled WGS sequence"/>
</dbReference>
<dbReference type="OrthoDB" id="1425928at2"/>
<feature type="domain" description="Polysaccharide pyruvyl transferase" evidence="1">
    <location>
        <begin position="16"/>
        <end position="326"/>
    </location>
</feature>
<reference evidence="3" key="1">
    <citation type="submission" date="2014-10" db="EMBL/GenBank/DDBJ databases">
        <title>Genome sequencing of Vitellibacter sp. D-24.</title>
        <authorList>
            <person name="Thevarajoo S."/>
            <person name="Selvaratnam C."/>
            <person name="Goh K.M."/>
            <person name="Chong C.S."/>
        </authorList>
    </citation>
    <scope>NUCLEOTIDE SEQUENCE [LARGE SCALE GENOMIC DNA]</scope>
    <source>
        <strain evidence="3">D-24</strain>
    </source>
</reference>
<name>A0A137RGQ3_9FLAO</name>